<reference evidence="2 3" key="1">
    <citation type="submission" date="2019-03" db="EMBL/GenBank/DDBJ databases">
        <title>Paraburkholderia sp. 7MH5, isolated from subtropical forest soil.</title>
        <authorList>
            <person name="Gao Z.-H."/>
            <person name="Qiu L.-H."/>
        </authorList>
    </citation>
    <scope>NUCLEOTIDE SEQUENCE [LARGE SCALE GENOMIC DNA]</scope>
    <source>
        <strain evidence="2 3">7MH5</strain>
    </source>
</reference>
<dbReference type="RefSeq" id="WP_134757991.1">
    <property type="nucleotide sequence ID" value="NZ_CP038151.1"/>
</dbReference>
<dbReference type="Proteomes" id="UP000295727">
    <property type="component" value="Chromosome 4"/>
</dbReference>
<sequence>MYGFFWRGRFAIHLCEQKVNMLCVEIEFYPCWERAAVKCIVLYTSRPSATVGRNKPRPSNEMDRACKPSARCVYSRFFVNALALEAPGWRETEFADLDLGDARLNRRARTLMERRQLVGWITSARRHRASLSTGSRCRASRTLLTGHAITRSIRGSSGR</sequence>
<dbReference type="InterPro" id="IPR014735">
    <property type="entry name" value="Transposase_Tn5-like_N"/>
</dbReference>
<gene>
    <name evidence="2" type="ORF">E1956_35035</name>
</gene>
<dbReference type="OrthoDB" id="8617434at2"/>
<protein>
    <recommendedName>
        <fullName evidence="1">Transposase Tn5-like N-terminal domain-containing protein</fullName>
    </recommendedName>
</protein>
<evidence type="ECO:0000313" key="3">
    <source>
        <dbReference type="Proteomes" id="UP000295727"/>
    </source>
</evidence>
<proteinExistence type="predicted"/>
<dbReference type="EMBL" id="CP038151">
    <property type="protein sequence ID" value="QBR02467.1"/>
    <property type="molecule type" value="Genomic_DNA"/>
</dbReference>
<name>A0A4P7D545_9BURK</name>
<accession>A0A4P7D545</accession>
<dbReference type="AlphaFoldDB" id="A0A4P7D545"/>
<evidence type="ECO:0000259" key="1">
    <source>
        <dbReference type="Pfam" id="PF14706"/>
    </source>
</evidence>
<evidence type="ECO:0000313" key="2">
    <source>
        <dbReference type="EMBL" id="QBR02467.1"/>
    </source>
</evidence>
<dbReference type="Pfam" id="PF14706">
    <property type="entry name" value="Tnp_DNA_bind"/>
    <property type="match status" value="1"/>
</dbReference>
<dbReference type="KEGG" id="ppai:E1956_35035"/>
<feature type="domain" description="Transposase Tn5-like N-terminal" evidence="1">
    <location>
        <begin position="88"/>
        <end position="114"/>
    </location>
</feature>
<organism evidence="2 3">
    <name type="scientific">Paraburkholderia pallida</name>
    <dbReference type="NCBI Taxonomy" id="2547399"/>
    <lineage>
        <taxon>Bacteria</taxon>
        <taxon>Pseudomonadati</taxon>
        <taxon>Pseudomonadota</taxon>
        <taxon>Betaproteobacteria</taxon>
        <taxon>Burkholderiales</taxon>
        <taxon>Burkholderiaceae</taxon>
        <taxon>Paraburkholderia</taxon>
    </lineage>
</organism>
<keyword evidence="3" id="KW-1185">Reference proteome</keyword>